<accession>A0ABQ4PT29</accession>
<protein>
    <recommendedName>
        <fullName evidence="4">Lipoprotein</fullName>
    </recommendedName>
</protein>
<gene>
    <name evidence="2" type="ORF">PsB1_0282</name>
</gene>
<name>A0ABQ4PT29_9PROT</name>
<reference evidence="2" key="2">
    <citation type="journal article" date="2023" name="ISME Commun">
        <title>Characterization of a bloom-associated alphaproteobacterial lineage, 'Candidatus Phycosocius': insights into freshwater algal-bacterial interactions.</title>
        <authorList>
            <person name="Tanabe Y."/>
            <person name="Yamaguchi H."/>
            <person name="Yoshida M."/>
            <person name="Kai A."/>
            <person name="Okazaki Y."/>
        </authorList>
    </citation>
    <scope>NUCLEOTIDE SEQUENCE</scope>
    <source>
        <strain evidence="2">BOTRYCO-1</strain>
    </source>
</reference>
<evidence type="ECO:0000256" key="1">
    <source>
        <dbReference type="SAM" id="SignalP"/>
    </source>
</evidence>
<keyword evidence="1" id="KW-0732">Signal</keyword>
<feature type="chain" id="PRO_5046023808" description="Lipoprotein" evidence="1">
    <location>
        <begin position="19"/>
        <end position="212"/>
    </location>
</feature>
<feature type="signal peptide" evidence="1">
    <location>
        <begin position="1"/>
        <end position="18"/>
    </location>
</feature>
<evidence type="ECO:0000313" key="3">
    <source>
        <dbReference type="Proteomes" id="UP001161064"/>
    </source>
</evidence>
<organism evidence="2 3">
    <name type="scientific">Candidatus Phycosocius spiralis</name>
    <dbReference type="NCBI Taxonomy" id="2815099"/>
    <lineage>
        <taxon>Bacteria</taxon>
        <taxon>Pseudomonadati</taxon>
        <taxon>Pseudomonadota</taxon>
        <taxon>Alphaproteobacteria</taxon>
        <taxon>Caulobacterales</taxon>
        <taxon>Caulobacterales incertae sedis</taxon>
        <taxon>Candidatus Phycosocius</taxon>
    </lineage>
</organism>
<sequence length="212" mass="23141">MKYIGLLVIVALVSGCQAIGNAPACGLSHPRADELLSLSFEQFDQDFQGGWRAVAEQEGCEASAAELIGAYVHKNREKVPTGRLSTLKWHQGQLLAASGKNREAIKAFKATKPQGDDAQNYYADATIAFLRRDRAAFDQARAGLAALPPPKNWEKAAADFEKRFNRPRPVWPMNLDVVDRLGTCFDQPYSKAYAGHCANGAPPHTPPTAHKP</sequence>
<comment type="caution">
    <text evidence="2">The sequence shown here is derived from an EMBL/GenBank/DDBJ whole genome shotgun (WGS) entry which is preliminary data.</text>
</comment>
<dbReference type="PROSITE" id="PS51257">
    <property type="entry name" value="PROKAR_LIPOPROTEIN"/>
    <property type="match status" value="1"/>
</dbReference>
<dbReference type="RefSeq" id="WP_284358595.1">
    <property type="nucleotide sequence ID" value="NZ_BPFZ01000001.1"/>
</dbReference>
<dbReference type="EMBL" id="BPFZ01000001">
    <property type="protein sequence ID" value="GIU66128.1"/>
    <property type="molecule type" value="Genomic_DNA"/>
</dbReference>
<evidence type="ECO:0008006" key="4">
    <source>
        <dbReference type="Google" id="ProtNLM"/>
    </source>
</evidence>
<dbReference type="Proteomes" id="UP001161064">
    <property type="component" value="Unassembled WGS sequence"/>
</dbReference>
<reference evidence="2" key="1">
    <citation type="submission" date="2021-05" db="EMBL/GenBank/DDBJ databases">
        <authorList>
            <person name="Tanabe Y."/>
        </authorList>
    </citation>
    <scope>NUCLEOTIDE SEQUENCE</scope>
    <source>
        <strain evidence="2">BOTRYCO-1</strain>
    </source>
</reference>
<keyword evidence="3" id="KW-1185">Reference proteome</keyword>
<proteinExistence type="predicted"/>
<evidence type="ECO:0000313" key="2">
    <source>
        <dbReference type="EMBL" id="GIU66128.1"/>
    </source>
</evidence>